<dbReference type="AlphaFoldDB" id="A0A096DB75"/>
<dbReference type="Gene3D" id="3.40.50.2000">
    <property type="entry name" value="Glycogen Phosphorylase B"/>
    <property type="match status" value="1"/>
</dbReference>
<protein>
    <submittedName>
        <fullName evidence="2">Glycosyltransferase</fullName>
    </submittedName>
</protein>
<comment type="caution">
    <text evidence="2">The sequence shown here is derived from an EMBL/GenBank/DDBJ whole genome shotgun (WGS) entry which is preliminary data.</text>
</comment>
<organism evidence="2 3">
    <name type="scientific">Prevotella melaninogenica DNF00666</name>
    <dbReference type="NCBI Taxonomy" id="1401073"/>
    <lineage>
        <taxon>Bacteria</taxon>
        <taxon>Pseudomonadati</taxon>
        <taxon>Bacteroidota</taxon>
        <taxon>Bacteroidia</taxon>
        <taxon>Bacteroidales</taxon>
        <taxon>Prevotellaceae</taxon>
        <taxon>Prevotella</taxon>
    </lineage>
</organism>
<dbReference type="GO" id="GO:0016757">
    <property type="term" value="F:glycosyltransferase activity"/>
    <property type="evidence" value="ECO:0007669"/>
    <property type="project" value="UniProtKB-ARBA"/>
</dbReference>
<evidence type="ECO:0000313" key="2">
    <source>
        <dbReference type="EMBL" id="KGF54764.1"/>
    </source>
</evidence>
<dbReference type="SUPFAM" id="SSF53756">
    <property type="entry name" value="UDP-Glycosyltransferase/glycogen phosphorylase"/>
    <property type="match status" value="1"/>
</dbReference>
<gene>
    <name evidence="2" type="ORF">HMPREF0661_02000</name>
</gene>
<evidence type="ECO:0000259" key="1">
    <source>
        <dbReference type="Pfam" id="PF13579"/>
    </source>
</evidence>
<sequence>MRIIHYINNIKAGNLLSDYLLRLTTAQKEYADVKTVTQQGDFKKLLADFQPDIVHIHACWERKAATHTNWATKKQCAVVFSPHWELDERARTTEQKSTKKVKTLIYQAEMVRRMDALLVSSEQERQDILKLGWAKRIDIVQDSVLNSSLSDDDMALQTISFYRKVLDTRYQFAMTAMEKDAIPSLLHVGLAQETTHNLLPSDQLLNLRSLNPEQWRRIFLYADDEGIREIVDNCISRLQLNAPTIDTAAIQRFPLLSPKETTSVDTDKLIGNQSMTRQRLSDYSNEEDAIIKKIATILANTRQIERKKKLSLRLLADLYTVIKYNDYDEDRLADVLRHLRLYRYSCRMIQLLAEKVLLKEGFMPVPPRDDRKTKGIKRNNFIQRH</sequence>
<dbReference type="InterPro" id="IPR028098">
    <property type="entry name" value="Glyco_trans_4-like_N"/>
</dbReference>
<accession>A0A096DB75</accession>
<dbReference type="RefSeq" id="WP_036862263.1">
    <property type="nucleotide sequence ID" value="NZ_JRNS01000129.1"/>
</dbReference>
<evidence type="ECO:0000313" key="3">
    <source>
        <dbReference type="Proteomes" id="UP000029578"/>
    </source>
</evidence>
<keyword evidence="2" id="KW-0808">Transferase</keyword>
<dbReference type="Pfam" id="PF13579">
    <property type="entry name" value="Glyco_trans_4_4"/>
    <property type="match status" value="1"/>
</dbReference>
<dbReference type="Proteomes" id="UP000029578">
    <property type="component" value="Unassembled WGS sequence"/>
</dbReference>
<reference evidence="2 3" key="1">
    <citation type="submission" date="2014-07" db="EMBL/GenBank/DDBJ databases">
        <authorList>
            <person name="McCorrison J."/>
            <person name="Sanka R."/>
            <person name="Torralba M."/>
            <person name="Gillis M."/>
            <person name="Haft D.H."/>
            <person name="Methe B."/>
            <person name="Sutton G."/>
            <person name="Nelson K.E."/>
        </authorList>
    </citation>
    <scope>NUCLEOTIDE SEQUENCE [LARGE SCALE GENOMIC DNA]</scope>
    <source>
        <strain evidence="2 3">DNF00666</strain>
    </source>
</reference>
<dbReference type="EMBL" id="JRNS01000129">
    <property type="protein sequence ID" value="KGF54764.1"/>
    <property type="molecule type" value="Genomic_DNA"/>
</dbReference>
<feature type="domain" description="Glycosyltransferase subfamily 4-like N-terminal" evidence="1">
    <location>
        <begin position="40"/>
        <end position="139"/>
    </location>
</feature>
<name>A0A096DB75_9BACT</name>
<proteinExistence type="predicted"/>